<evidence type="ECO:0000313" key="1">
    <source>
        <dbReference type="EMBL" id="MBB5286881.1"/>
    </source>
</evidence>
<gene>
    <name evidence="1" type="ORF">HNQ92_005043</name>
</gene>
<protein>
    <submittedName>
        <fullName evidence="1">HTH-type transcriptional regulator/antitoxin HigA</fullName>
    </submittedName>
</protein>
<accession>A0A840TSF7</accession>
<reference evidence="1 2" key="1">
    <citation type="submission" date="2020-08" db="EMBL/GenBank/DDBJ databases">
        <title>Genomic Encyclopedia of Type Strains, Phase IV (KMG-IV): sequencing the most valuable type-strain genomes for metagenomic binning, comparative biology and taxonomic classification.</title>
        <authorList>
            <person name="Goeker M."/>
        </authorList>
    </citation>
    <scope>NUCLEOTIDE SEQUENCE [LARGE SCALE GENOMIC DNA]</scope>
    <source>
        <strain evidence="1 2">DSM 105074</strain>
    </source>
</reference>
<sequence length="56" mass="6625">MELRPIRNEGEYEQMLEWVDAQFDQKPRLDSPEGVALQVALSYIKLYEDIHYPVLS</sequence>
<name>A0A840TSF7_9BACT</name>
<dbReference type="AlphaFoldDB" id="A0A840TSF7"/>
<keyword evidence="2" id="KW-1185">Reference proteome</keyword>
<dbReference type="RefSeq" id="WP_184178442.1">
    <property type="nucleotide sequence ID" value="NZ_JACHGF010000012.1"/>
</dbReference>
<evidence type="ECO:0000313" key="2">
    <source>
        <dbReference type="Proteomes" id="UP000557307"/>
    </source>
</evidence>
<organism evidence="1 2">
    <name type="scientific">Rhabdobacter roseus</name>
    <dbReference type="NCBI Taxonomy" id="1655419"/>
    <lineage>
        <taxon>Bacteria</taxon>
        <taxon>Pseudomonadati</taxon>
        <taxon>Bacteroidota</taxon>
        <taxon>Cytophagia</taxon>
        <taxon>Cytophagales</taxon>
        <taxon>Cytophagaceae</taxon>
        <taxon>Rhabdobacter</taxon>
    </lineage>
</organism>
<proteinExistence type="predicted"/>
<dbReference type="EMBL" id="JACHGF010000012">
    <property type="protein sequence ID" value="MBB5286881.1"/>
    <property type="molecule type" value="Genomic_DNA"/>
</dbReference>
<dbReference type="Proteomes" id="UP000557307">
    <property type="component" value="Unassembled WGS sequence"/>
</dbReference>
<comment type="caution">
    <text evidence="1">The sequence shown here is derived from an EMBL/GenBank/DDBJ whole genome shotgun (WGS) entry which is preliminary data.</text>
</comment>